<dbReference type="EMBL" id="BTGU01000045">
    <property type="protein sequence ID" value="GMN53292.1"/>
    <property type="molecule type" value="Genomic_DNA"/>
</dbReference>
<dbReference type="AlphaFoldDB" id="A0AA88DFI5"/>
<dbReference type="Proteomes" id="UP001187192">
    <property type="component" value="Unassembled WGS sequence"/>
</dbReference>
<organism evidence="1 2">
    <name type="scientific">Ficus carica</name>
    <name type="common">Common fig</name>
    <dbReference type="NCBI Taxonomy" id="3494"/>
    <lineage>
        <taxon>Eukaryota</taxon>
        <taxon>Viridiplantae</taxon>
        <taxon>Streptophyta</taxon>
        <taxon>Embryophyta</taxon>
        <taxon>Tracheophyta</taxon>
        <taxon>Spermatophyta</taxon>
        <taxon>Magnoliopsida</taxon>
        <taxon>eudicotyledons</taxon>
        <taxon>Gunneridae</taxon>
        <taxon>Pentapetalae</taxon>
        <taxon>rosids</taxon>
        <taxon>fabids</taxon>
        <taxon>Rosales</taxon>
        <taxon>Moraceae</taxon>
        <taxon>Ficeae</taxon>
        <taxon>Ficus</taxon>
    </lineage>
</organism>
<evidence type="ECO:0000313" key="2">
    <source>
        <dbReference type="Proteomes" id="UP001187192"/>
    </source>
</evidence>
<proteinExistence type="predicted"/>
<reference evidence="1" key="1">
    <citation type="submission" date="2023-07" db="EMBL/GenBank/DDBJ databases">
        <title>draft genome sequence of fig (Ficus carica).</title>
        <authorList>
            <person name="Takahashi T."/>
            <person name="Nishimura K."/>
        </authorList>
    </citation>
    <scope>NUCLEOTIDE SEQUENCE</scope>
</reference>
<evidence type="ECO:0000313" key="1">
    <source>
        <dbReference type="EMBL" id="GMN53292.1"/>
    </source>
</evidence>
<sequence>MQVAAAYIDGQAEFFCRRPHLDVATSHLKEDHEHATVRVATTRRLESQRWSRFPGSSNETFRSLRESQGSPCETPVRVQIRRSSAVYASSPAVESSCVVLIDLG</sequence>
<comment type="caution">
    <text evidence="1">The sequence shown here is derived from an EMBL/GenBank/DDBJ whole genome shotgun (WGS) entry which is preliminary data.</text>
</comment>
<gene>
    <name evidence="1" type="ORF">TIFTF001_022444</name>
</gene>
<protein>
    <submittedName>
        <fullName evidence="1">Uncharacterized protein</fullName>
    </submittedName>
</protein>
<keyword evidence="2" id="KW-1185">Reference proteome</keyword>
<accession>A0AA88DFI5</accession>
<name>A0AA88DFI5_FICCA</name>